<evidence type="ECO:0000256" key="1">
    <source>
        <dbReference type="SAM" id="SignalP"/>
    </source>
</evidence>
<name>A0A336LP40_CULSO</name>
<reference evidence="3" key="2">
    <citation type="submission" date="2018-07" db="EMBL/GenBank/DDBJ databases">
        <authorList>
            <person name="Quirk P.G."/>
            <person name="Krulwich T.A."/>
        </authorList>
    </citation>
    <scope>NUCLEOTIDE SEQUENCE</scope>
</reference>
<feature type="signal peptide" evidence="1">
    <location>
        <begin position="1"/>
        <end position="26"/>
    </location>
</feature>
<evidence type="ECO:0000313" key="2">
    <source>
        <dbReference type="EMBL" id="SSW98175.1"/>
    </source>
</evidence>
<protein>
    <submittedName>
        <fullName evidence="3">CSON010107 protein</fullName>
    </submittedName>
</protein>
<keyword evidence="1" id="KW-0732">Signal</keyword>
<dbReference type="EMBL" id="UFQT01000040">
    <property type="protein sequence ID" value="SSX18561.1"/>
    <property type="molecule type" value="Genomic_DNA"/>
</dbReference>
<gene>
    <name evidence="3" type="primary">CSON010107</name>
</gene>
<sequence length="192" mass="22343">MYYLLIKLSPILIITIVIMNKSPVSALCSLNDMRRYAKTVCEGVVRQRRSIHHNSAFQLDNYHVTLVKDHPKRDTLFPELHPRAKIVTGDPPFPENGFLVIMDSYKSHSTPKITTTAAHNVHNSSSRKKHRQMFNEIHKKRSHYDFDEDESFEEERPRLKRQPNHGINNVNYCCAMPKDVKLCKSLLCGHYD</sequence>
<dbReference type="EMBL" id="UFQS01000040">
    <property type="protein sequence ID" value="SSW98175.1"/>
    <property type="molecule type" value="Genomic_DNA"/>
</dbReference>
<feature type="chain" id="PRO_5036062218" evidence="1">
    <location>
        <begin position="27"/>
        <end position="192"/>
    </location>
</feature>
<dbReference type="VEuPathDB" id="VectorBase:CSON010107"/>
<evidence type="ECO:0000313" key="3">
    <source>
        <dbReference type="EMBL" id="SSX18561.1"/>
    </source>
</evidence>
<dbReference type="AlphaFoldDB" id="A0A336LP40"/>
<organism evidence="3">
    <name type="scientific">Culicoides sonorensis</name>
    <name type="common">Biting midge</name>
    <dbReference type="NCBI Taxonomy" id="179676"/>
    <lineage>
        <taxon>Eukaryota</taxon>
        <taxon>Metazoa</taxon>
        <taxon>Ecdysozoa</taxon>
        <taxon>Arthropoda</taxon>
        <taxon>Hexapoda</taxon>
        <taxon>Insecta</taxon>
        <taxon>Pterygota</taxon>
        <taxon>Neoptera</taxon>
        <taxon>Endopterygota</taxon>
        <taxon>Diptera</taxon>
        <taxon>Nematocera</taxon>
        <taxon>Chironomoidea</taxon>
        <taxon>Ceratopogonidae</taxon>
        <taxon>Ceratopogoninae</taxon>
        <taxon>Culicoides</taxon>
        <taxon>Monoculicoides</taxon>
    </lineage>
</organism>
<reference evidence="2" key="1">
    <citation type="submission" date="2018-04" db="EMBL/GenBank/DDBJ databases">
        <authorList>
            <person name="Go L.Y."/>
            <person name="Mitchell J.A."/>
        </authorList>
    </citation>
    <scope>NUCLEOTIDE SEQUENCE</scope>
    <source>
        <tissue evidence="2">Whole organism</tissue>
    </source>
</reference>
<accession>A0A336LP40</accession>
<proteinExistence type="predicted"/>